<gene>
    <name evidence="1" type="ORF">HUN01_07355</name>
</gene>
<dbReference type="AlphaFoldDB" id="A0A7D7QI64"/>
<accession>A0A7D7QI64</accession>
<dbReference type="Proteomes" id="UP000514713">
    <property type="component" value="Chromosome"/>
</dbReference>
<protein>
    <submittedName>
        <fullName evidence="1">Uncharacterized protein</fullName>
    </submittedName>
</protein>
<dbReference type="EMBL" id="CP054698">
    <property type="protein sequence ID" value="QMS87401.1"/>
    <property type="molecule type" value="Genomic_DNA"/>
</dbReference>
<keyword evidence="2" id="KW-1185">Reference proteome</keyword>
<dbReference type="KEGG" id="ned:HUN01_07355"/>
<evidence type="ECO:0000313" key="2">
    <source>
        <dbReference type="Proteomes" id="UP000514713"/>
    </source>
</evidence>
<reference evidence="2" key="1">
    <citation type="submission" date="2020-06" db="EMBL/GenBank/DDBJ databases">
        <title>Nostoc edaphicum CCNP1411 genome.</title>
        <authorList>
            <person name="Fidor A."/>
            <person name="Grabski M."/>
            <person name="Gawor J."/>
            <person name="Gromadka R."/>
            <person name="Wegrzyn G."/>
            <person name="Mazur-Marzec H."/>
        </authorList>
    </citation>
    <scope>NUCLEOTIDE SEQUENCE [LARGE SCALE GENOMIC DNA]</scope>
    <source>
        <strain evidence="2">CCNP1411</strain>
    </source>
</reference>
<sequence>MSRFQHLSYPLGGAYYDKISHIWLRLYRSGQYHVTLYLNGEAVMLQKYNILRSPKGHCTPRNCTAELKLGANNF</sequence>
<dbReference type="RefSeq" id="WP_181930718.1">
    <property type="nucleotide sequence ID" value="NZ_CP054698.1"/>
</dbReference>
<proteinExistence type="predicted"/>
<organism evidence="1 2">
    <name type="scientific">Nostoc edaphicum CCNP1411</name>
    <dbReference type="NCBI Taxonomy" id="1472755"/>
    <lineage>
        <taxon>Bacteria</taxon>
        <taxon>Bacillati</taxon>
        <taxon>Cyanobacteriota</taxon>
        <taxon>Cyanophyceae</taxon>
        <taxon>Nostocales</taxon>
        <taxon>Nostocaceae</taxon>
        <taxon>Nostoc</taxon>
    </lineage>
</organism>
<name>A0A7D7QI64_9NOSO</name>
<evidence type="ECO:0000313" key="1">
    <source>
        <dbReference type="EMBL" id="QMS87401.1"/>
    </source>
</evidence>